<dbReference type="PROSITE" id="PS50841">
    <property type="entry name" value="DIX"/>
    <property type="match status" value="1"/>
</dbReference>
<dbReference type="Proteomes" id="UP000001593">
    <property type="component" value="Unassembled WGS sequence"/>
</dbReference>
<dbReference type="EMBL" id="DS473393">
    <property type="protein sequence ID" value="EDO27348.1"/>
    <property type="molecule type" value="Genomic_DNA"/>
</dbReference>
<dbReference type="STRING" id="45351.A7T9H7"/>
<dbReference type="InterPro" id="IPR043581">
    <property type="entry name" value="Axin-like"/>
</dbReference>
<evidence type="ECO:0000256" key="3">
    <source>
        <dbReference type="SAM" id="MobiDB-lite"/>
    </source>
</evidence>
<dbReference type="Gene3D" id="2.40.240.130">
    <property type="match status" value="1"/>
</dbReference>
<evidence type="ECO:0000259" key="4">
    <source>
        <dbReference type="PROSITE" id="PS50841"/>
    </source>
</evidence>
<dbReference type="GO" id="GO:0016055">
    <property type="term" value="P:Wnt signaling pathway"/>
    <property type="evidence" value="ECO:0007669"/>
    <property type="project" value="UniProtKB-KW"/>
</dbReference>
<feature type="compositionally biased region" description="Basic residues" evidence="3">
    <location>
        <begin position="48"/>
        <end position="60"/>
    </location>
</feature>
<dbReference type="InterPro" id="IPR029071">
    <property type="entry name" value="Ubiquitin-like_domsf"/>
</dbReference>
<dbReference type="PANTHER" id="PTHR46102">
    <property type="entry name" value="AXIN"/>
    <property type="match status" value="1"/>
</dbReference>
<evidence type="ECO:0000256" key="1">
    <source>
        <dbReference type="ARBA" id="ARBA00022687"/>
    </source>
</evidence>
<dbReference type="Pfam" id="PF00778">
    <property type="entry name" value="DIX"/>
    <property type="match status" value="1"/>
</dbReference>
<feature type="domain" description="DIX" evidence="4">
    <location>
        <begin position="167"/>
        <end position="250"/>
    </location>
</feature>
<keyword evidence="6" id="KW-1185">Reference proteome</keyword>
<dbReference type="HOGENOM" id="CLU_916164_0_0_1"/>
<evidence type="ECO:0000256" key="2">
    <source>
        <dbReference type="PROSITE-ProRule" id="PRU00069"/>
    </source>
</evidence>
<feature type="region of interest" description="Disordered" evidence="3">
    <location>
        <begin position="116"/>
        <end position="179"/>
    </location>
</feature>
<organism evidence="5 6">
    <name type="scientific">Nematostella vectensis</name>
    <name type="common">Starlet sea anemone</name>
    <dbReference type="NCBI Taxonomy" id="45351"/>
    <lineage>
        <taxon>Eukaryota</taxon>
        <taxon>Metazoa</taxon>
        <taxon>Cnidaria</taxon>
        <taxon>Anthozoa</taxon>
        <taxon>Hexacorallia</taxon>
        <taxon>Actiniaria</taxon>
        <taxon>Edwardsiidae</taxon>
        <taxon>Nematostella</taxon>
    </lineage>
</organism>
<proteinExistence type="predicted"/>
<feature type="compositionally biased region" description="Basic and acidic residues" evidence="3">
    <location>
        <begin position="62"/>
        <end position="74"/>
    </location>
</feature>
<dbReference type="InParanoid" id="A7T9H7"/>
<evidence type="ECO:0000313" key="6">
    <source>
        <dbReference type="Proteomes" id="UP000001593"/>
    </source>
</evidence>
<sequence>MAMSALPPMQDDASSLSASNHGSSSSKSTNAQVTAGSTVRDSSSSGSTHRRSRHSHHSTKTPKQEQECADKDSDLASAQGKDPSRSNTKPANTARPDDCIPFLTLNHQRILQWMEMGEEELRQQKTQKVRHQSPSSSSSRGSSKSRQSSSTKGSEHYSNHKPSQPIAQDPLMPPLPQPEATTVLGEVARRLVATKEMDKKSRHHHHKHRYFFKTKTEDRECEVVYEEVKEDKMMLPTFEGKIVGKVEKILEEVCKKQGYTSQDYAIKPNEIADYYCRVVADRNKHPHTPLPLQKEILDEELCRS</sequence>
<feature type="compositionally biased region" description="Low complexity" evidence="3">
    <location>
        <begin position="14"/>
        <end position="28"/>
    </location>
</feature>
<keyword evidence="1 2" id="KW-0879">Wnt signaling pathway</keyword>
<name>A7T9H7_NEMVE</name>
<evidence type="ECO:0000313" key="5">
    <source>
        <dbReference type="EMBL" id="EDO27348.1"/>
    </source>
</evidence>
<dbReference type="GO" id="GO:0090090">
    <property type="term" value="P:negative regulation of canonical Wnt signaling pathway"/>
    <property type="evidence" value="ECO:0007669"/>
    <property type="project" value="InterPro"/>
</dbReference>
<dbReference type="PANTHER" id="PTHR46102:SF2">
    <property type="entry name" value="AXIN"/>
    <property type="match status" value="1"/>
</dbReference>
<feature type="region of interest" description="Disordered" evidence="3">
    <location>
        <begin position="1"/>
        <end position="101"/>
    </location>
</feature>
<protein>
    <recommendedName>
        <fullName evidence="4">DIX domain-containing protein</fullName>
    </recommendedName>
</protein>
<reference evidence="5 6" key="1">
    <citation type="journal article" date="2007" name="Science">
        <title>Sea anemone genome reveals ancestral eumetazoan gene repertoire and genomic organization.</title>
        <authorList>
            <person name="Putnam N.H."/>
            <person name="Srivastava M."/>
            <person name="Hellsten U."/>
            <person name="Dirks B."/>
            <person name="Chapman J."/>
            <person name="Salamov A."/>
            <person name="Terry A."/>
            <person name="Shapiro H."/>
            <person name="Lindquist E."/>
            <person name="Kapitonov V.V."/>
            <person name="Jurka J."/>
            <person name="Genikhovich G."/>
            <person name="Grigoriev I.V."/>
            <person name="Lucas S.M."/>
            <person name="Steele R.E."/>
            <person name="Finnerty J.R."/>
            <person name="Technau U."/>
            <person name="Martindale M.Q."/>
            <person name="Rokhsar D.S."/>
        </authorList>
    </citation>
    <scope>NUCLEOTIDE SEQUENCE [LARGE SCALE GENOMIC DNA]</scope>
    <source>
        <strain evidence="6">CH2 X CH6</strain>
    </source>
</reference>
<dbReference type="SUPFAM" id="SSF54236">
    <property type="entry name" value="Ubiquitin-like"/>
    <property type="match status" value="1"/>
</dbReference>
<accession>A7T9H7</accession>
<dbReference type="InterPro" id="IPR038207">
    <property type="entry name" value="DIX_dom_sf"/>
</dbReference>
<dbReference type="AlphaFoldDB" id="A7T9H7"/>
<feature type="compositionally biased region" description="Low complexity" evidence="3">
    <location>
        <begin position="132"/>
        <end position="152"/>
    </location>
</feature>
<dbReference type="InterPro" id="IPR001158">
    <property type="entry name" value="DIX"/>
</dbReference>
<feature type="compositionally biased region" description="Low complexity" evidence="3">
    <location>
        <begin position="37"/>
        <end position="47"/>
    </location>
</feature>
<gene>
    <name evidence="5" type="ORF">NEMVEDRAFT_v1g248853</name>
</gene>